<reference evidence="2 3" key="1">
    <citation type="submission" date="2017-03" db="EMBL/GenBank/DDBJ databases">
        <title>Genomes of endolithic fungi from Antarctica.</title>
        <authorList>
            <person name="Coleine C."/>
            <person name="Masonjones S."/>
            <person name="Stajich J.E."/>
        </authorList>
    </citation>
    <scope>NUCLEOTIDE SEQUENCE [LARGE SCALE GENOMIC DNA]</scope>
    <source>
        <strain evidence="2 3">CCFEE 5184</strain>
    </source>
</reference>
<organism evidence="2 3">
    <name type="scientific">Friedmanniomyces simplex</name>
    <dbReference type="NCBI Taxonomy" id="329884"/>
    <lineage>
        <taxon>Eukaryota</taxon>
        <taxon>Fungi</taxon>
        <taxon>Dikarya</taxon>
        <taxon>Ascomycota</taxon>
        <taxon>Pezizomycotina</taxon>
        <taxon>Dothideomycetes</taxon>
        <taxon>Dothideomycetidae</taxon>
        <taxon>Mycosphaerellales</taxon>
        <taxon>Teratosphaeriaceae</taxon>
        <taxon>Friedmanniomyces</taxon>
    </lineage>
</organism>
<dbReference type="Proteomes" id="UP000309340">
    <property type="component" value="Unassembled WGS sequence"/>
</dbReference>
<evidence type="ECO:0000259" key="1">
    <source>
        <dbReference type="Pfam" id="PF06985"/>
    </source>
</evidence>
<dbReference type="OrthoDB" id="3647238at2759"/>
<evidence type="ECO:0000313" key="2">
    <source>
        <dbReference type="EMBL" id="TKA71173.1"/>
    </source>
</evidence>
<feature type="domain" description="Heterokaryon incompatibility" evidence="1">
    <location>
        <begin position="48"/>
        <end position="238"/>
    </location>
</feature>
<dbReference type="Pfam" id="PF06985">
    <property type="entry name" value="HET"/>
    <property type="match status" value="1"/>
</dbReference>
<dbReference type="PANTHER" id="PTHR24148">
    <property type="entry name" value="ANKYRIN REPEAT DOMAIN-CONTAINING PROTEIN 39 HOMOLOG-RELATED"/>
    <property type="match status" value="1"/>
</dbReference>
<dbReference type="AlphaFoldDB" id="A0A4U0X7V2"/>
<dbReference type="PANTHER" id="PTHR24148:SF73">
    <property type="entry name" value="HET DOMAIN PROTEIN (AFU_ORTHOLOGUE AFUA_8G01020)"/>
    <property type="match status" value="1"/>
</dbReference>
<sequence length="625" mass="69958">MPALYTYRRLNPQQQEIRLLRILPDKCDEPIRVIVEHASVAKGQRPPYETISYVWGDSTRSARLTIQESPVTLGKHHLYVPASTEAALDRIGWSNRPWTRHLYVPASTQAVLKRVRLAHRPRIVWIDAVCINQDDLAERGQQVAIMGEIYAGSVRNLVYLGELQDQNMADRIVRTIDNLMDDAECKTEGLQTFRSTVRDDRLGAAKFVFGGLQCEVDLEAVQFVLELRWFRRLWTLQEAALAPYNLALLGTLQYDLLIIFRAMVWWARYNPNFSTQLSPEAAAGFECLGRAHNFTDHQQGALAGRSASLQALLVGGWVFEKSEARDGVFAVLAMAERLPAALMPDYTKPLSDILQAATRYALEARSNLELLRNHSIRPGDLEDAAVASWAVRFDRQYDTAIDSTRFPELRKASAGLDKRSRLAAGPLEEGVLQLEGCLVDEVVGTTSECSGIVYWSKRAFLAWIREAIILYRSGTGPRTHPPTGGAFARTLTVGAKPFHVNERESEQDEDIVQLCNYLNWASTANPRLLDEQPELHQPVGFYWGCTVNRRFFVTRSGLPGLGPQVVQSGDVVVVLRDADVPYTLRPLESGQYQLVGAAYVEGIMDGEAVEECKARGDAEVVFDLV</sequence>
<comment type="caution">
    <text evidence="2">The sequence shown here is derived from an EMBL/GenBank/DDBJ whole genome shotgun (WGS) entry which is preliminary data.</text>
</comment>
<dbReference type="InterPro" id="IPR052895">
    <property type="entry name" value="HetReg/Transcr_Mod"/>
</dbReference>
<dbReference type="STRING" id="329884.A0A4U0X7V2"/>
<protein>
    <recommendedName>
        <fullName evidence="1">Heterokaryon incompatibility domain-containing protein</fullName>
    </recommendedName>
</protein>
<accession>A0A4U0X7V2</accession>
<dbReference type="InterPro" id="IPR010730">
    <property type="entry name" value="HET"/>
</dbReference>
<dbReference type="Pfam" id="PF26639">
    <property type="entry name" value="Het-6_barrel"/>
    <property type="match status" value="1"/>
</dbReference>
<gene>
    <name evidence="2" type="ORF">B0A55_08657</name>
</gene>
<dbReference type="EMBL" id="NAJQ01000364">
    <property type="protein sequence ID" value="TKA71173.1"/>
    <property type="molecule type" value="Genomic_DNA"/>
</dbReference>
<keyword evidence="3" id="KW-1185">Reference proteome</keyword>
<name>A0A4U0X7V2_9PEZI</name>
<proteinExistence type="predicted"/>
<evidence type="ECO:0000313" key="3">
    <source>
        <dbReference type="Proteomes" id="UP000309340"/>
    </source>
</evidence>